<dbReference type="EMBL" id="JARAKH010000038">
    <property type="protein sequence ID" value="KAK8382952.1"/>
    <property type="molecule type" value="Genomic_DNA"/>
</dbReference>
<sequence length="343" mass="37026">MRHYEEVKKACVTGMLSAAPLCRYRSSHGVTGGGGGGAAMMAAPTGISHASSPFWSLEVDRPAITDSGVYECQVSTQPKIFRRFKLSVLVPSATITGTREIFMKAGSDINITCVVKGAIRGAPITWYHVLPRPSSQKEEIVEINAGGRGGVQLVTDKNSGTSWLLVNHATWRDAGNYTCATVHATPASVSVHVLDEEAPAELHHDPEPSGAKNRAPGTPALPFLLLGLHRLLGRDGPRAWCIWALLAASLMLPTTPRGTRGLQDASCTSRESEESSRVKVRDDKRVLRVTLLRSLEFPSERVNETSSSSRSPSFFSLHYSIPASTSMTPLRAPSHARTPRPLL</sequence>
<dbReference type="AlphaFoldDB" id="A0AAW0T881"/>
<dbReference type="InterPro" id="IPR013783">
    <property type="entry name" value="Ig-like_fold"/>
</dbReference>
<dbReference type="Proteomes" id="UP001487740">
    <property type="component" value="Unassembled WGS sequence"/>
</dbReference>
<dbReference type="SUPFAM" id="SSF48726">
    <property type="entry name" value="Immunoglobulin"/>
    <property type="match status" value="1"/>
</dbReference>
<proteinExistence type="predicted"/>
<dbReference type="Gene3D" id="2.60.40.10">
    <property type="entry name" value="Immunoglobulins"/>
    <property type="match status" value="2"/>
</dbReference>
<dbReference type="InterPro" id="IPR013151">
    <property type="entry name" value="Immunoglobulin_dom"/>
</dbReference>
<dbReference type="Pfam" id="PF00047">
    <property type="entry name" value="ig"/>
    <property type="match status" value="1"/>
</dbReference>
<dbReference type="SMART" id="SM00409">
    <property type="entry name" value="IG"/>
    <property type="match status" value="2"/>
</dbReference>
<feature type="domain" description="Ig-like" evidence="2">
    <location>
        <begin position="91"/>
        <end position="190"/>
    </location>
</feature>
<reference evidence="3 4" key="1">
    <citation type="submission" date="2023-03" db="EMBL/GenBank/DDBJ databases">
        <title>High-quality genome of Scylla paramamosain provides insights in environmental adaptation.</title>
        <authorList>
            <person name="Zhang L."/>
        </authorList>
    </citation>
    <scope>NUCLEOTIDE SEQUENCE [LARGE SCALE GENOMIC DNA]</scope>
    <source>
        <strain evidence="3">LZ_2023a</strain>
        <tissue evidence="3">Muscle</tissue>
    </source>
</reference>
<evidence type="ECO:0000259" key="2">
    <source>
        <dbReference type="PROSITE" id="PS50835"/>
    </source>
</evidence>
<dbReference type="PROSITE" id="PS50835">
    <property type="entry name" value="IG_LIKE"/>
    <property type="match status" value="1"/>
</dbReference>
<dbReference type="PANTHER" id="PTHR23279">
    <property type="entry name" value="DEFECTIVE PROBOSCIS EXTENSION RESPONSE DPR -RELATED"/>
    <property type="match status" value="1"/>
</dbReference>
<evidence type="ECO:0000256" key="1">
    <source>
        <dbReference type="SAM" id="MobiDB-lite"/>
    </source>
</evidence>
<accession>A0AAW0T881</accession>
<name>A0AAW0T881_SCYPA</name>
<dbReference type="InterPro" id="IPR036179">
    <property type="entry name" value="Ig-like_dom_sf"/>
</dbReference>
<keyword evidence="4" id="KW-1185">Reference proteome</keyword>
<organism evidence="3 4">
    <name type="scientific">Scylla paramamosain</name>
    <name type="common">Mud crab</name>
    <dbReference type="NCBI Taxonomy" id="85552"/>
    <lineage>
        <taxon>Eukaryota</taxon>
        <taxon>Metazoa</taxon>
        <taxon>Ecdysozoa</taxon>
        <taxon>Arthropoda</taxon>
        <taxon>Crustacea</taxon>
        <taxon>Multicrustacea</taxon>
        <taxon>Malacostraca</taxon>
        <taxon>Eumalacostraca</taxon>
        <taxon>Eucarida</taxon>
        <taxon>Decapoda</taxon>
        <taxon>Pleocyemata</taxon>
        <taxon>Brachyura</taxon>
        <taxon>Eubrachyura</taxon>
        <taxon>Portunoidea</taxon>
        <taxon>Portunidae</taxon>
        <taxon>Portuninae</taxon>
        <taxon>Scylla</taxon>
    </lineage>
</organism>
<dbReference type="GO" id="GO:0032589">
    <property type="term" value="C:neuron projection membrane"/>
    <property type="evidence" value="ECO:0007669"/>
    <property type="project" value="TreeGrafter"/>
</dbReference>
<protein>
    <recommendedName>
        <fullName evidence="2">Ig-like domain-containing protein</fullName>
    </recommendedName>
</protein>
<dbReference type="PANTHER" id="PTHR23279:SF41">
    <property type="entry name" value="DEFECTIVE PROBOSCIS EXTENSION RESPONSE 4-RELATED"/>
    <property type="match status" value="1"/>
</dbReference>
<comment type="caution">
    <text evidence="3">The sequence shown here is derived from an EMBL/GenBank/DDBJ whole genome shotgun (WGS) entry which is preliminary data.</text>
</comment>
<dbReference type="InterPro" id="IPR003599">
    <property type="entry name" value="Ig_sub"/>
</dbReference>
<feature type="compositionally biased region" description="Basic and acidic residues" evidence="1">
    <location>
        <begin position="270"/>
        <end position="279"/>
    </location>
</feature>
<evidence type="ECO:0000313" key="4">
    <source>
        <dbReference type="Proteomes" id="UP001487740"/>
    </source>
</evidence>
<dbReference type="InterPro" id="IPR007110">
    <property type="entry name" value="Ig-like_dom"/>
</dbReference>
<dbReference type="GO" id="GO:0050808">
    <property type="term" value="P:synapse organization"/>
    <property type="evidence" value="ECO:0007669"/>
    <property type="project" value="TreeGrafter"/>
</dbReference>
<feature type="region of interest" description="Disordered" evidence="1">
    <location>
        <begin position="257"/>
        <end position="279"/>
    </location>
</feature>
<evidence type="ECO:0000313" key="3">
    <source>
        <dbReference type="EMBL" id="KAK8382952.1"/>
    </source>
</evidence>
<dbReference type="InterPro" id="IPR037448">
    <property type="entry name" value="Zig-8"/>
</dbReference>
<gene>
    <name evidence="3" type="ORF">O3P69_011482</name>
</gene>